<evidence type="ECO:0000313" key="1">
    <source>
        <dbReference type="EMBL" id="KAL3516190.1"/>
    </source>
</evidence>
<dbReference type="Proteomes" id="UP001630127">
    <property type="component" value="Unassembled WGS sequence"/>
</dbReference>
<sequence>MIPNRDVKGPIGYLSTKVDSDPVFFYKFSPDEEDRLKTVFWVDSWSRWGQRKVVVRQGGILEAEDGRVEDEELGEDGVA</sequence>
<reference evidence="1 2" key="1">
    <citation type="submission" date="2024-11" db="EMBL/GenBank/DDBJ databases">
        <title>A near-complete genome assembly of Cinchona calisaya.</title>
        <authorList>
            <person name="Lian D.C."/>
            <person name="Zhao X.W."/>
            <person name="Wei L."/>
        </authorList>
    </citation>
    <scope>NUCLEOTIDE SEQUENCE [LARGE SCALE GENOMIC DNA]</scope>
    <source>
        <tissue evidence="1">Nenye</tissue>
    </source>
</reference>
<evidence type="ECO:0000313" key="2">
    <source>
        <dbReference type="Proteomes" id="UP001630127"/>
    </source>
</evidence>
<dbReference type="AlphaFoldDB" id="A0ABD2ZCY9"/>
<name>A0ABD2ZCY9_9GENT</name>
<organism evidence="1 2">
    <name type="scientific">Cinchona calisaya</name>
    <dbReference type="NCBI Taxonomy" id="153742"/>
    <lineage>
        <taxon>Eukaryota</taxon>
        <taxon>Viridiplantae</taxon>
        <taxon>Streptophyta</taxon>
        <taxon>Embryophyta</taxon>
        <taxon>Tracheophyta</taxon>
        <taxon>Spermatophyta</taxon>
        <taxon>Magnoliopsida</taxon>
        <taxon>eudicotyledons</taxon>
        <taxon>Gunneridae</taxon>
        <taxon>Pentapetalae</taxon>
        <taxon>asterids</taxon>
        <taxon>lamiids</taxon>
        <taxon>Gentianales</taxon>
        <taxon>Rubiaceae</taxon>
        <taxon>Cinchonoideae</taxon>
        <taxon>Cinchoneae</taxon>
        <taxon>Cinchona</taxon>
    </lineage>
</organism>
<accession>A0ABD2ZCY9</accession>
<keyword evidence="2" id="KW-1185">Reference proteome</keyword>
<protein>
    <submittedName>
        <fullName evidence="1">Uncharacterized protein</fullName>
    </submittedName>
</protein>
<dbReference type="EMBL" id="JBJUIK010000010">
    <property type="protein sequence ID" value="KAL3516190.1"/>
    <property type="molecule type" value="Genomic_DNA"/>
</dbReference>
<comment type="caution">
    <text evidence="1">The sequence shown here is derived from an EMBL/GenBank/DDBJ whole genome shotgun (WGS) entry which is preliminary data.</text>
</comment>
<proteinExistence type="predicted"/>
<gene>
    <name evidence="1" type="ORF">ACH5RR_023092</name>
</gene>